<keyword evidence="3" id="KW-0472">Membrane</keyword>
<dbReference type="OrthoDB" id="9812065at2"/>
<evidence type="ECO:0000256" key="2">
    <source>
        <dbReference type="ARBA" id="ARBA00022801"/>
    </source>
</evidence>
<dbReference type="GO" id="GO:0005975">
    <property type="term" value="P:carbohydrate metabolic process"/>
    <property type="evidence" value="ECO:0007669"/>
    <property type="project" value="InterPro"/>
</dbReference>
<dbReference type="GO" id="GO:0046872">
    <property type="term" value="F:metal ion binding"/>
    <property type="evidence" value="ECO:0007669"/>
    <property type="project" value="UniProtKB-KW"/>
</dbReference>
<keyword evidence="2" id="KW-0378">Hydrolase</keyword>
<dbReference type="Proteomes" id="UP000238956">
    <property type="component" value="Chromosome"/>
</dbReference>
<dbReference type="EMBL" id="CP025536">
    <property type="protein sequence ID" value="AUW96155.1"/>
    <property type="molecule type" value="Genomic_DNA"/>
</dbReference>
<dbReference type="KEGG" id="splr:C0J00_02955"/>
<dbReference type="RefSeq" id="WP_104967492.1">
    <property type="nucleotide sequence ID" value="NZ_CP025536.1"/>
</dbReference>
<evidence type="ECO:0000259" key="4">
    <source>
        <dbReference type="PROSITE" id="PS51677"/>
    </source>
</evidence>
<keyword evidence="6" id="KW-1185">Reference proteome</keyword>
<protein>
    <submittedName>
        <fullName evidence="5">Polysaccharide deacetylase</fullName>
    </submittedName>
</protein>
<dbReference type="SUPFAM" id="SSF88713">
    <property type="entry name" value="Glycoside hydrolase/deacetylase"/>
    <property type="match status" value="1"/>
</dbReference>
<dbReference type="PANTHER" id="PTHR10587">
    <property type="entry name" value="GLYCOSYL TRANSFERASE-RELATED"/>
    <property type="match status" value="1"/>
</dbReference>
<dbReference type="InterPro" id="IPR011330">
    <property type="entry name" value="Glyco_hydro/deAcase_b/a-brl"/>
</dbReference>
<accession>A0A2L0D2X3</accession>
<name>A0A2L0D2X3_9STRE</name>
<dbReference type="Pfam" id="PF01522">
    <property type="entry name" value="Polysacc_deac_1"/>
    <property type="match status" value="1"/>
</dbReference>
<feature type="transmembrane region" description="Helical" evidence="3">
    <location>
        <begin position="6"/>
        <end position="26"/>
    </location>
</feature>
<dbReference type="GO" id="GO:0016810">
    <property type="term" value="F:hydrolase activity, acting on carbon-nitrogen (but not peptide) bonds"/>
    <property type="evidence" value="ECO:0007669"/>
    <property type="project" value="InterPro"/>
</dbReference>
<dbReference type="GeneID" id="98392871"/>
<dbReference type="GO" id="GO:0016020">
    <property type="term" value="C:membrane"/>
    <property type="evidence" value="ECO:0007669"/>
    <property type="project" value="TreeGrafter"/>
</dbReference>
<dbReference type="Gene3D" id="3.20.20.370">
    <property type="entry name" value="Glycoside hydrolase/deacetylase"/>
    <property type="match status" value="1"/>
</dbReference>
<evidence type="ECO:0000313" key="6">
    <source>
        <dbReference type="Proteomes" id="UP000238956"/>
    </source>
</evidence>
<gene>
    <name evidence="5" type="ORF">C0J00_02955</name>
</gene>
<keyword evidence="3" id="KW-1133">Transmembrane helix</keyword>
<dbReference type="PROSITE" id="PS51677">
    <property type="entry name" value="NODB"/>
    <property type="match status" value="1"/>
</dbReference>
<dbReference type="InterPro" id="IPR050248">
    <property type="entry name" value="Polysacc_deacetylase_ArnD"/>
</dbReference>
<dbReference type="Pfam" id="PF18627">
    <property type="entry name" value="PgdA_N"/>
    <property type="match status" value="1"/>
</dbReference>
<feature type="domain" description="NodB homology" evidence="4">
    <location>
        <begin position="251"/>
        <end position="425"/>
    </location>
</feature>
<dbReference type="PANTHER" id="PTHR10587:SF133">
    <property type="entry name" value="CHITIN DEACETYLASE 1-RELATED"/>
    <property type="match status" value="1"/>
</dbReference>
<reference evidence="5 6" key="1">
    <citation type="submission" date="2017-12" db="EMBL/GenBank/DDBJ databases">
        <authorList>
            <person name="Hurst M.R.H."/>
        </authorList>
    </citation>
    <scope>NUCLEOTIDE SEQUENCE [LARGE SCALE GENOMIC DNA]</scope>
    <source>
        <strain evidence="5 6">TH11417</strain>
    </source>
</reference>
<dbReference type="InterPro" id="IPR002509">
    <property type="entry name" value="NODB_dom"/>
</dbReference>
<evidence type="ECO:0000313" key="5">
    <source>
        <dbReference type="EMBL" id="AUW96155.1"/>
    </source>
</evidence>
<evidence type="ECO:0000256" key="1">
    <source>
        <dbReference type="ARBA" id="ARBA00022723"/>
    </source>
</evidence>
<dbReference type="InterPro" id="IPR040802">
    <property type="entry name" value="PgdA_N"/>
</dbReference>
<reference evidence="5 6" key="2">
    <citation type="submission" date="2018-02" db="EMBL/GenBank/DDBJ databases">
        <title>Whole genome sequencing analysis of Streptococcus pluranimalium isolated from cattle infected mastitis in China.</title>
        <authorList>
            <person name="Zhang J.-R."/>
            <person name="Hu G.-Z."/>
        </authorList>
    </citation>
    <scope>NUCLEOTIDE SEQUENCE [LARGE SCALE GENOMIC DNA]</scope>
    <source>
        <strain evidence="5 6">TH11417</strain>
    </source>
</reference>
<keyword evidence="1" id="KW-0479">Metal-binding</keyword>
<dbReference type="Gene3D" id="3.90.640.30">
    <property type="match status" value="1"/>
</dbReference>
<evidence type="ECO:0000256" key="3">
    <source>
        <dbReference type="SAM" id="Phobius"/>
    </source>
</evidence>
<organism evidence="5 6">
    <name type="scientific">Streptococcus pluranimalium</name>
    <dbReference type="NCBI Taxonomy" id="82348"/>
    <lineage>
        <taxon>Bacteria</taxon>
        <taxon>Bacillati</taxon>
        <taxon>Bacillota</taxon>
        <taxon>Bacilli</taxon>
        <taxon>Lactobacillales</taxon>
        <taxon>Streptococcaceae</taxon>
        <taxon>Streptococcus</taxon>
    </lineage>
</organism>
<dbReference type="AlphaFoldDB" id="A0A2L0D2X3"/>
<dbReference type="SUPFAM" id="SSF144015">
    <property type="entry name" value="Peptidoglycan deacetylase N-terminal noncatalytic region"/>
    <property type="match status" value="1"/>
</dbReference>
<keyword evidence="3" id="KW-0812">Transmembrane</keyword>
<proteinExistence type="predicted"/>
<sequence length="433" mass="49584">MKKILLILFFLIGGIFLIMFLGRMFYTQYRQEKVTNFVEGFQNNLSRDIPISNGQEVWSDKESWIYFSIGEEGNPVQKELKALMPKQNQLGKYANHEVERLHLLYPQKASSNLDGISELVLKESSYRIKGLDIIKEKDKEHQRIHFKDARYKTPFTLNDLIRDKAAFRKVIEAATSQGSWSQERKKTVLEPFQSDDWSEINFSYKDSQLFLTKELSLPLTSIFDAIQGTYLTGNDLTSYQDYQEEKKKNLKRVALTFDDGPNPDTTPRVLEILDQYNAKATFFTLGHKLAGQETLVKRMIDQGNEIGNHTWSHPNLTTLSVEGIKQEITATNQAIEKITHQKPTLMRPPYGATNATVQAAVGMKEIMWTVDTLDWQSHSTPAIMKKLKEQLTPGGIILMHDIHQTSVDALPSVLDYLKSQGYEVVTVSELYGY</sequence>